<dbReference type="SUPFAM" id="SSF55729">
    <property type="entry name" value="Acyl-CoA N-acyltransferases (Nat)"/>
    <property type="match status" value="1"/>
</dbReference>
<comment type="caution">
    <text evidence="2">The sequence shown here is derived from an EMBL/GenBank/DDBJ whole genome shotgun (WGS) entry which is preliminary data.</text>
</comment>
<evidence type="ECO:0000313" key="3">
    <source>
        <dbReference type="Proteomes" id="UP001176517"/>
    </source>
</evidence>
<reference evidence="2" key="1">
    <citation type="journal article" date="2023" name="PhytoFront">
        <title>Draft Genome Resources of Seven Strains of Tilletia horrida, Causal Agent of Kernel Smut of Rice.</title>
        <authorList>
            <person name="Khanal S."/>
            <person name="Antony Babu S."/>
            <person name="Zhou X.G."/>
        </authorList>
    </citation>
    <scope>NUCLEOTIDE SEQUENCE</scope>
    <source>
        <strain evidence="2">TX6</strain>
    </source>
</reference>
<protein>
    <recommendedName>
        <fullName evidence="1">N-acetyltransferase domain-containing protein</fullName>
    </recommendedName>
</protein>
<proteinExistence type="predicted"/>
<dbReference type="InterPro" id="IPR000182">
    <property type="entry name" value="GNAT_dom"/>
</dbReference>
<dbReference type="Pfam" id="PF00583">
    <property type="entry name" value="Acetyltransf_1"/>
    <property type="match status" value="1"/>
</dbReference>
<gene>
    <name evidence="2" type="ORF">OC846_005126</name>
</gene>
<dbReference type="GO" id="GO:0016747">
    <property type="term" value="F:acyltransferase activity, transferring groups other than amino-acyl groups"/>
    <property type="evidence" value="ECO:0007669"/>
    <property type="project" value="InterPro"/>
</dbReference>
<accession>A0AAN6JQJ2</accession>
<evidence type="ECO:0000259" key="1">
    <source>
        <dbReference type="PROSITE" id="PS51186"/>
    </source>
</evidence>
<dbReference type="AlphaFoldDB" id="A0AAN6JQJ2"/>
<dbReference type="PROSITE" id="PS51186">
    <property type="entry name" value="GNAT"/>
    <property type="match status" value="1"/>
</dbReference>
<dbReference type="InterPro" id="IPR016181">
    <property type="entry name" value="Acyl_CoA_acyltransferase"/>
</dbReference>
<dbReference type="Proteomes" id="UP001176517">
    <property type="component" value="Unassembled WGS sequence"/>
</dbReference>
<organism evidence="2 3">
    <name type="scientific">Tilletia horrida</name>
    <dbReference type="NCBI Taxonomy" id="155126"/>
    <lineage>
        <taxon>Eukaryota</taxon>
        <taxon>Fungi</taxon>
        <taxon>Dikarya</taxon>
        <taxon>Basidiomycota</taxon>
        <taxon>Ustilaginomycotina</taxon>
        <taxon>Exobasidiomycetes</taxon>
        <taxon>Tilletiales</taxon>
        <taxon>Tilletiaceae</taxon>
        <taxon>Tilletia</taxon>
    </lineage>
</organism>
<sequence length="270" mass="29385">MSTDVLIRPAVLTKDDDGFMLRAFDSALPHLAAIGSGDQWGSVPFTSKPSQVEQTKAAVCTSQRIQALLTDACSSTQPSTAYSTGDQASHLRSVLDKVPQEQWDEVFVAERLDPTSDALVRLGAMMCSLYAPSYIVQTRPDVFASATTLRLGQHTQDATPPTFVYVGRLIVHRDPLDVQARHGEATTSADLERSAALGKGVGGKMMRFAIEQAQLRGIPIMYVDCWNGNGGALVRYYESLGFRRVGTFDVPDKHGPGLPWSGELLRMDLP</sequence>
<dbReference type="Gene3D" id="3.40.630.30">
    <property type="match status" value="1"/>
</dbReference>
<dbReference type="EMBL" id="JAPDMZ010000181">
    <property type="protein sequence ID" value="KAK0546767.1"/>
    <property type="molecule type" value="Genomic_DNA"/>
</dbReference>
<feature type="domain" description="N-acetyltransferase" evidence="1">
    <location>
        <begin position="198"/>
        <end position="270"/>
    </location>
</feature>
<evidence type="ECO:0000313" key="2">
    <source>
        <dbReference type="EMBL" id="KAK0546767.1"/>
    </source>
</evidence>
<name>A0AAN6JQJ2_9BASI</name>
<dbReference type="CDD" id="cd04301">
    <property type="entry name" value="NAT_SF"/>
    <property type="match status" value="1"/>
</dbReference>
<keyword evidence="3" id="KW-1185">Reference proteome</keyword>